<keyword evidence="4 10" id="KW-0812">Transmembrane</keyword>
<dbReference type="PRINTS" id="PR01506">
    <property type="entry name" value="TATBPROTEIN"/>
</dbReference>
<reference evidence="12" key="1">
    <citation type="submission" date="2016-10" db="EMBL/GenBank/DDBJ databases">
        <authorList>
            <person name="Varghese N."/>
            <person name="Submissions S."/>
        </authorList>
    </citation>
    <scope>NUCLEOTIDE SEQUENCE [LARGE SCALE GENOMIC DNA]</scope>
    <source>
        <strain evidence="12">DSM 22127</strain>
    </source>
</reference>
<keyword evidence="7" id="KW-0811">Translocation</keyword>
<organism evidence="11 12">
    <name type="scientific">Nocardioides scoriae</name>
    <dbReference type="NCBI Taxonomy" id="642780"/>
    <lineage>
        <taxon>Bacteria</taxon>
        <taxon>Bacillati</taxon>
        <taxon>Actinomycetota</taxon>
        <taxon>Actinomycetes</taxon>
        <taxon>Propionibacteriales</taxon>
        <taxon>Nocardioidaceae</taxon>
        <taxon>Nocardioides</taxon>
    </lineage>
</organism>
<dbReference type="GO" id="GO:0043953">
    <property type="term" value="P:protein transport by the Tat complex"/>
    <property type="evidence" value="ECO:0007669"/>
    <property type="project" value="InterPro"/>
</dbReference>
<protein>
    <submittedName>
        <fullName evidence="11">Sec-independent protein translocase protein TatB</fullName>
    </submittedName>
</protein>
<evidence type="ECO:0000256" key="8">
    <source>
        <dbReference type="ARBA" id="ARBA00023136"/>
    </source>
</evidence>
<name>A0A1H1XDL8_9ACTN</name>
<evidence type="ECO:0000256" key="1">
    <source>
        <dbReference type="ARBA" id="ARBA00004167"/>
    </source>
</evidence>
<feature type="region of interest" description="Disordered" evidence="9">
    <location>
        <begin position="81"/>
        <end position="113"/>
    </location>
</feature>
<dbReference type="RefSeq" id="WP_091732242.1">
    <property type="nucleotide sequence ID" value="NZ_LT629757.1"/>
</dbReference>
<evidence type="ECO:0000313" key="12">
    <source>
        <dbReference type="Proteomes" id="UP000198859"/>
    </source>
</evidence>
<dbReference type="NCBIfam" id="TIGR01410">
    <property type="entry name" value="tatB"/>
    <property type="match status" value="1"/>
</dbReference>
<dbReference type="PANTHER" id="PTHR33162">
    <property type="entry name" value="SEC-INDEPENDENT PROTEIN TRANSLOCASE PROTEIN TATA, CHLOROPLASTIC"/>
    <property type="match status" value="1"/>
</dbReference>
<dbReference type="InterPro" id="IPR018448">
    <property type="entry name" value="TatB"/>
</dbReference>
<dbReference type="GO" id="GO:0008320">
    <property type="term" value="F:protein transmembrane transporter activity"/>
    <property type="evidence" value="ECO:0007669"/>
    <property type="project" value="InterPro"/>
</dbReference>
<dbReference type="Proteomes" id="UP000198859">
    <property type="component" value="Chromosome I"/>
</dbReference>
<dbReference type="PANTHER" id="PTHR33162:SF1">
    <property type="entry name" value="SEC-INDEPENDENT PROTEIN TRANSLOCASE PROTEIN TATA, CHLOROPLASTIC"/>
    <property type="match status" value="1"/>
</dbReference>
<keyword evidence="5" id="KW-0653">Protein transport</keyword>
<keyword evidence="6 10" id="KW-1133">Transmembrane helix</keyword>
<keyword evidence="2" id="KW-0813">Transport</keyword>
<evidence type="ECO:0000256" key="4">
    <source>
        <dbReference type="ARBA" id="ARBA00022692"/>
    </source>
</evidence>
<evidence type="ECO:0000256" key="5">
    <source>
        <dbReference type="ARBA" id="ARBA00022927"/>
    </source>
</evidence>
<dbReference type="Gene3D" id="1.20.5.3310">
    <property type="match status" value="1"/>
</dbReference>
<proteinExistence type="predicted"/>
<dbReference type="STRING" id="642780.SAMN04488570_3451"/>
<evidence type="ECO:0000256" key="3">
    <source>
        <dbReference type="ARBA" id="ARBA00022475"/>
    </source>
</evidence>
<dbReference type="EMBL" id="LT629757">
    <property type="protein sequence ID" value="SDT07250.1"/>
    <property type="molecule type" value="Genomic_DNA"/>
</dbReference>
<comment type="subcellular location">
    <subcellularLocation>
        <location evidence="1">Membrane</location>
        <topology evidence="1">Single-pass membrane protein</topology>
    </subcellularLocation>
</comment>
<evidence type="ECO:0000256" key="2">
    <source>
        <dbReference type="ARBA" id="ARBA00022448"/>
    </source>
</evidence>
<keyword evidence="8 10" id="KW-0472">Membrane</keyword>
<keyword evidence="3" id="KW-1003">Cell membrane</keyword>
<evidence type="ECO:0000313" key="11">
    <source>
        <dbReference type="EMBL" id="SDT07250.1"/>
    </source>
</evidence>
<feature type="transmembrane region" description="Helical" evidence="10">
    <location>
        <begin position="6"/>
        <end position="25"/>
    </location>
</feature>
<dbReference type="OrthoDB" id="3267321at2"/>
<sequence>MFGIGLPELAVIMLVAIFVFGPERLPEFARQAGRMVRQVRNLANSAQNQLREELGPEYADLKLTDLDPRVAIRKHILEAMEDDDDAPAQRRGLAPAEDVLAQGERPPYDAEAT</sequence>
<dbReference type="AlphaFoldDB" id="A0A1H1XDL8"/>
<keyword evidence="12" id="KW-1185">Reference proteome</keyword>
<accession>A0A1H1XDL8</accession>
<dbReference type="GO" id="GO:0016020">
    <property type="term" value="C:membrane"/>
    <property type="evidence" value="ECO:0007669"/>
    <property type="project" value="UniProtKB-SubCell"/>
</dbReference>
<evidence type="ECO:0000256" key="6">
    <source>
        <dbReference type="ARBA" id="ARBA00022989"/>
    </source>
</evidence>
<dbReference type="Pfam" id="PF02416">
    <property type="entry name" value="TatA_B_E"/>
    <property type="match status" value="1"/>
</dbReference>
<gene>
    <name evidence="11" type="ORF">SAMN04488570_3451</name>
</gene>
<evidence type="ECO:0000256" key="9">
    <source>
        <dbReference type="SAM" id="MobiDB-lite"/>
    </source>
</evidence>
<dbReference type="InterPro" id="IPR003369">
    <property type="entry name" value="TatA/B/E"/>
</dbReference>
<evidence type="ECO:0000256" key="10">
    <source>
        <dbReference type="SAM" id="Phobius"/>
    </source>
</evidence>
<dbReference type="NCBIfam" id="NF002377">
    <property type="entry name" value="PRK01371.1-4"/>
    <property type="match status" value="1"/>
</dbReference>
<evidence type="ECO:0000256" key="7">
    <source>
        <dbReference type="ARBA" id="ARBA00023010"/>
    </source>
</evidence>